<dbReference type="AlphaFoldDB" id="A0A8H3FVI4"/>
<evidence type="ECO:0000259" key="1">
    <source>
        <dbReference type="PROSITE" id="PS50035"/>
    </source>
</evidence>
<evidence type="ECO:0000313" key="3">
    <source>
        <dbReference type="Proteomes" id="UP000664169"/>
    </source>
</evidence>
<organism evidence="2 3">
    <name type="scientific">Gomphillus americanus</name>
    <dbReference type="NCBI Taxonomy" id="1940652"/>
    <lineage>
        <taxon>Eukaryota</taxon>
        <taxon>Fungi</taxon>
        <taxon>Dikarya</taxon>
        <taxon>Ascomycota</taxon>
        <taxon>Pezizomycotina</taxon>
        <taxon>Lecanoromycetes</taxon>
        <taxon>OSLEUM clade</taxon>
        <taxon>Ostropomycetidae</taxon>
        <taxon>Ostropales</taxon>
        <taxon>Graphidaceae</taxon>
        <taxon>Gomphilloideae</taxon>
        <taxon>Gomphillus</taxon>
    </lineage>
</organism>
<name>A0A8H3FVI4_9LECA</name>
<protein>
    <recommendedName>
        <fullName evidence="1">PLD phosphodiesterase domain-containing protein</fullName>
    </recommendedName>
</protein>
<dbReference type="SMART" id="SM00155">
    <property type="entry name" value="PLDc"/>
    <property type="match status" value="1"/>
</dbReference>
<dbReference type="EMBL" id="CAJPDQ010000039">
    <property type="protein sequence ID" value="CAF9931519.1"/>
    <property type="molecule type" value="Genomic_DNA"/>
</dbReference>
<evidence type="ECO:0000313" key="2">
    <source>
        <dbReference type="EMBL" id="CAF9931519.1"/>
    </source>
</evidence>
<feature type="domain" description="PLD phosphodiesterase" evidence="1">
    <location>
        <begin position="476"/>
        <end position="503"/>
    </location>
</feature>
<dbReference type="SUPFAM" id="SSF56024">
    <property type="entry name" value="Phospholipase D/nuclease"/>
    <property type="match status" value="2"/>
</dbReference>
<proteinExistence type="predicted"/>
<reference evidence="2" key="1">
    <citation type="submission" date="2021-03" db="EMBL/GenBank/DDBJ databases">
        <authorList>
            <person name="Tagirdzhanova G."/>
        </authorList>
    </citation>
    <scope>NUCLEOTIDE SEQUENCE</scope>
</reference>
<dbReference type="PROSITE" id="PS50035">
    <property type="entry name" value="PLD"/>
    <property type="match status" value="1"/>
</dbReference>
<gene>
    <name evidence="2" type="ORF">GOMPHAMPRED_005930</name>
</gene>
<dbReference type="InterPro" id="IPR001736">
    <property type="entry name" value="PLipase_D/transphosphatidylase"/>
</dbReference>
<dbReference type="Proteomes" id="UP000664169">
    <property type="component" value="Unassembled WGS sequence"/>
</dbReference>
<dbReference type="Gene3D" id="3.30.870.10">
    <property type="entry name" value="Endonuclease Chain A"/>
    <property type="match status" value="2"/>
</dbReference>
<keyword evidence="3" id="KW-1185">Reference proteome</keyword>
<comment type="caution">
    <text evidence="2">The sequence shown here is derived from an EMBL/GenBank/DDBJ whole genome shotgun (WGS) entry which is preliminary data.</text>
</comment>
<dbReference type="GO" id="GO:0003824">
    <property type="term" value="F:catalytic activity"/>
    <property type="evidence" value="ECO:0007669"/>
    <property type="project" value="InterPro"/>
</dbReference>
<dbReference type="OrthoDB" id="36970at2759"/>
<sequence length="538" mass="60342">MEARNTYAILQILVDSRLDLVFVDFTTLGAWEKAFWTPAKKPTIASRSADLINALPADVYPIIRLLSGEAEVSEQAFADGNYKCGWAQFRNLFWPDGPSLIRHQKAMLFIGYYNPNYKLASRGAAMVIWNAHFKPYVLEKLSSVMLGPDSQKHYVDEMEKALGAVLDIASKGPIPAISWNHAKITAVNGIRMTTGGANHLGGYADGNDQLFDAAVKIKGHAAMQAHKYVDFLSNFSKLPIPLFGTTKRTVLPTGTHPVLTVNNVGDSFPNGRHYPNIVLLALRDAILQVIYLAWPQRQRSMPFPINLIEPTKALNLALDQLCDEKVVEPLKALGISPAAWASRASHLFAISHATESIILCQQQMVDTQLTNQDAAQIKNLDEWLKKKGITWPKRAIIPFDLAAAICDGIFSMNSSKGKICNLLSPTSAKDDYGDPYDWSTFLDYILFLFEERHGTEISRNELNQRILCRKIMNNDGKYYNHTKIICIDNSVLYVGSDNIYPEYNEQHGAWIDRKENIQAWLDQYWSAAWGYGKDAINL</sequence>
<accession>A0A8H3FVI4</accession>